<reference evidence="1 2" key="1">
    <citation type="journal article" date="2017" name="Front. Microbiol.">
        <title>Double-Face Meets the Bacterial World: The Opportunistic Pathogen Stenotrophomonas maltophilia.</title>
        <authorList>
            <person name="Lira F."/>
            <person name="Berg G."/>
            <person name="Martinez J.L."/>
        </authorList>
    </citation>
    <scope>NUCLEOTIDE SEQUENCE [LARGE SCALE GENOMIC DNA]</scope>
    <source>
        <strain evidence="1 2">EA1</strain>
    </source>
</reference>
<evidence type="ECO:0000313" key="2">
    <source>
        <dbReference type="Proteomes" id="UP000230167"/>
    </source>
</evidence>
<dbReference type="Proteomes" id="UP000230167">
    <property type="component" value="Unassembled WGS sequence"/>
</dbReference>
<comment type="caution">
    <text evidence="1">The sequence shown here is derived from an EMBL/GenBank/DDBJ whole genome shotgun (WGS) entry which is preliminary data.</text>
</comment>
<dbReference type="EMBL" id="NEQV01000001">
    <property type="protein sequence ID" value="PJL33815.1"/>
    <property type="molecule type" value="Genomic_DNA"/>
</dbReference>
<proteinExistence type="predicted"/>
<dbReference type="Gene3D" id="1.10.3510.10">
    <property type="entry name" value="NMB0513-like"/>
    <property type="match status" value="1"/>
</dbReference>
<evidence type="ECO:0000313" key="1">
    <source>
        <dbReference type="EMBL" id="PJL33815.1"/>
    </source>
</evidence>
<sequence>MINNWLGDLDARGFVGRVERLDVDVIWWNSFDYLPDLSFEERKQFFRWGLGAVLREGRARLEDVNGFWGGTVDEQIERFMAAWPPELDWDPDMFWVAKPGYGWVPGGFVWKLEDGSYFSP</sequence>
<dbReference type="SUPFAM" id="SSF160472">
    <property type="entry name" value="NMB0513-like"/>
    <property type="match status" value="1"/>
</dbReference>
<dbReference type="AlphaFoldDB" id="A0A2J0UG29"/>
<organism evidence="1 2">
    <name type="scientific">Stenotrophomonas maltophilia</name>
    <name type="common">Pseudomonas maltophilia</name>
    <name type="synonym">Xanthomonas maltophilia</name>
    <dbReference type="NCBI Taxonomy" id="40324"/>
    <lineage>
        <taxon>Bacteria</taxon>
        <taxon>Pseudomonadati</taxon>
        <taxon>Pseudomonadota</taxon>
        <taxon>Gammaproteobacteria</taxon>
        <taxon>Lysobacterales</taxon>
        <taxon>Lysobacteraceae</taxon>
        <taxon>Stenotrophomonas</taxon>
        <taxon>Stenotrophomonas maltophilia group</taxon>
    </lineage>
</organism>
<dbReference type="InterPro" id="IPR023138">
    <property type="entry name" value="NMB0513-like_sf"/>
</dbReference>
<name>A0A2J0UG29_STEMA</name>
<gene>
    <name evidence="1" type="ORF">B9Y64_01595</name>
</gene>
<protein>
    <submittedName>
        <fullName evidence="1">Uncharacterized protein</fullName>
    </submittedName>
</protein>
<accession>A0A2J0UG29</accession>